<dbReference type="AlphaFoldDB" id="A4BEC5"/>
<dbReference type="Pfam" id="PF14316">
    <property type="entry name" value="DUF4381"/>
    <property type="match status" value="1"/>
</dbReference>
<dbReference type="Proteomes" id="UP000005953">
    <property type="component" value="Unassembled WGS sequence"/>
</dbReference>
<reference evidence="2 3" key="1">
    <citation type="submission" date="2006-02" db="EMBL/GenBank/DDBJ databases">
        <authorList>
            <person name="Pinhassi J."/>
            <person name="Pedros-Alio C."/>
            <person name="Ferriera S."/>
            <person name="Johnson J."/>
            <person name="Kravitz S."/>
            <person name="Halpern A."/>
            <person name="Remington K."/>
            <person name="Beeson K."/>
            <person name="Tran B."/>
            <person name="Rogers Y.-H."/>
            <person name="Friedman R."/>
            <person name="Venter J.C."/>
        </authorList>
    </citation>
    <scope>NUCLEOTIDE SEQUENCE [LARGE SCALE GENOMIC DNA]</scope>
    <source>
        <strain evidence="2 3">MED297</strain>
    </source>
</reference>
<keyword evidence="1" id="KW-0812">Transmembrane</keyword>
<evidence type="ECO:0008006" key="4">
    <source>
        <dbReference type="Google" id="ProtNLM"/>
    </source>
</evidence>
<dbReference type="InterPro" id="IPR025489">
    <property type="entry name" value="DUF4381"/>
</dbReference>
<evidence type="ECO:0000256" key="1">
    <source>
        <dbReference type="SAM" id="Phobius"/>
    </source>
</evidence>
<comment type="caution">
    <text evidence="2">The sequence shown here is derived from an EMBL/GenBank/DDBJ whole genome shotgun (WGS) entry which is preliminary data.</text>
</comment>
<proteinExistence type="predicted"/>
<dbReference type="HOGENOM" id="CLU_113195_0_2_6"/>
<keyword evidence="3" id="KW-1185">Reference proteome</keyword>
<organism evidence="2 3">
    <name type="scientific">Reinekea blandensis MED297</name>
    <dbReference type="NCBI Taxonomy" id="314283"/>
    <lineage>
        <taxon>Bacteria</taxon>
        <taxon>Pseudomonadati</taxon>
        <taxon>Pseudomonadota</taxon>
        <taxon>Gammaproteobacteria</taxon>
        <taxon>Oceanospirillales</taxon>
        <taxon>Saccharospirillaceae</taxon>
        <taxon>Reinekea</taxon>
    </lineage>
</organism>
<accession>A4BEC5</accession>
<evidence type="ECO:0000313" key="3">
    <source>
        <dbReference type="Proteomes" id="UP000005953"/>
    </source>
</evidence>
<name>A4BEC5_9GAMM</name>
<gene>
    <name evidence="2" type="ORF">MED297_12767</name>
</gene>
<feature type="transmembrane region" description="Helical" evidence="1">
    <location>
        <begin position="27"/>
        <end position="47"/>
    </location>
</feature>
<dbReference type="EMBL" id="AAOE01000009">
    <property type="protein sequence ID" value="EAR09603.1"/>
    <property type="molecule type" value="Genomic_DNA"/>
</dbReference>
<sequence length="144" mass="16789">MTQAALLNSLTPNVSPPTPSWWPLAPGYWLLSGLLILVIGLIVLYYHRRRACRQALRHLREIQRSESDQQSRRLHELLRWLAIHHHSMSPGLTPSAFALEIARYHPSNKTPSWFNQHYDPRNNTAIDWDEAERLVRALCRRQPA</sequence>
<keyword evidence="1" id="KW-1133">Transmembrane helix</keyword>
<dbReference type="STRING" id="314283.MED297_12767"/>
<evidence type="ECO:0000313" key="2">
    <source>
        <dbReference type="EMBL" id="EAR09603.1"/>
    </source>
</evidence>
<keyword evidence="1" id="KW-0472">Membrane</keyword>
<protein>
    <recommendedName>
        <fullName evidence="4">DUF4381 domain-containing protein</fullName>
    </recommendedName>
</protein>